<dbReference type="Proteomes" id="UP000051888">
    <property type="component" value="Unassembled WGS sequence"/>
</dbReference>
<dbReference type="Pfam" id="PF21686">
    <property type="entry name" value="LigD_Prim-Pol"/>
    <property type="match status" value="1"/>
</dbReference>
<dbReference type="Gene3D" id="3.90.920.10">
    <property type="entry name" value="DNA primase, PRIM domain"/>
    <property type="match status" value="1"/>
</dbReference>
<dbReference type="CDD" id="cd04861">
    <property type="entry name" value="LigD_Pol_like"/>
    <property type="match status" value="1"/>
</dbReference>
<evidence type="ECO:0000313" key="2">
    <source>
        <dbReference type="EMBL" id="KQL51294.1"/>
    </source>
</evidence>
<feature type="domain" description="DNA ligase D polymerase" evidence="1">
    <location>
        <begin position="28"/>
        <end position="276"/>
    </location>
</feature>
<accession>A0A0Q3TB36</accession>
<evidence type="ECO:0000259" key="1">
    <source>
        <dbReference type="Pfam" id="PF21686"/>
    </source>
</evidence>
<dbReference type="PATRIC" id="fig|157838.3.peg.4436"/>
<dbReference type="EMBL" id="LJJC01000006">
    <property type="protein sequence ID" value="KQL51294.1"/>
    <property type="molecule type" value="Genomic_DNA"/>
</dbReference>
<name>A0A0Q3TB36_9BACI</name>
<dbReference type="InterPro" id="IPR014145">
    <property type="entry name" value="LigD_pol_dom"/>
</dbReference>
<dbReference type="PANTHER" id="PTHR42705:SF2">
    <property type="entry name" value="BIFUNCTIONAL NON-HOMOLOGOUS END JOINING PROTEIN LIGD"/>
    <property type="match status" value="1"/>
</dbReference>
<dbReference type="OrthoDB" id="9802472at2"/>
<comment type="caution">
    <text evidence="2">The sequence shown here is derived from an EMBL/GenBank/DDBJ whole genome shotgun (WGS) entry which is preliminary data.</text>
</comment>
<proteinExistence type="predicted"/>
<sequence length="300" mass="35018">MVEEIVVDGRRIEITHPDKMIWESQGITKIDYIHYLINVSHYLIEHAKDRLLMVWLYPHGIAGKKIEKRSVPESAPEWISRIFYKNKERMLLNDTATLAWAANYGAIEFHVPFDCHDKPDFPMEMVFDLDPPNDTSFHLVVEVALKLKELLQSLGLLSVPRTSGSSGLQVFVPIEPIYTFEQTRRITTFIANYFQEQMPKQITIERVVSKRGNKLYFDYLQLWRGRTMPVVYSPRAKRHATVATPLTWSELEGGIQPTEFTILNIRRRIEEKGDLFKTLTTEKHNQSLREILSFIEKNKV</sequence>
<dbReference type="NCBIfam" id="TIGR02778">
    <property type="entry name" value="ligD_pol"/>
    <property type="match status" value="1"/>
</dbReference>
<dbReference type="PANTHER" id="PTHR42705">
    <property type="entry name" value="BIFUNCTIONAL NON-HOMOLOGOUS END JOINING PROTEIN LIGD"/>
    <property type="match status" value="1"/>
</dbReference>
<evidence type="ECO:0000313" key="3">
    <source>
        <dbReference type="Proteomes" id="UP000051888"/>
    </source>
</evidence>
<gene>
    <name evidence="2" type="ORF">AN964_20105</name>
</gene>
<protein>
    <submittedName>
        <fullName evidence="2">DNA polymerase</fullName>
    </submittedName>
</protein>
<dbReference type="AlphaFoldDB" id="A0A0Q3TB36"/>
<reference evidence="2 3" key="1">
    <citation type="submission" date="2015-09" db="EMBL/GenBank/DDBJ databases">
        <title>Genome sequencing project for genomic taxonomy and phylogenomics of Bacillus-like bacteria.</title>
        <authorList>
            <person name="Liu B."/>
            <person name="Wang J."/>
            <person name="Zhu Y."/>
            <person name="Liu G."/>
            <person name="Chen Q."/>
            <person name="Chen Z."/>
            <person name="Lan J."/>
            <person name="Che J."/>
            <person name="Ge C."/>
            <person name="Shi H."/>
            <person name="Pan Z."/>
            <person name="Liu X."/>
        </authorList>
    </citation>
    <scope>NUCLEOTIDE SEQUENCE [LARGE SCALE GENOMIC DNA]</scope>
    <source>
        <strain evidence="2 3">LMG 18435</strain>
    </source>
</reference>
<keyword evidence="3" id="KW-1185">Reference proteome</keyword>
<dbReference type="InterPro" id="IPR052171">
    <property type="entry name" value="NHEJ_LigD"/>
</dbReference>
<dbReference type="STRING" id="157838.AN964_20105"/>
<organism evidence="2 3">
    <name type="scientific">Heyndrickxia shackletonii</name>
    <dbReference type="NCBI Taxonomy" id="157838"/>
    <lineage>
        <taxon>Bacteria</taxon>
        <taxon>Bacillati</taxon>
        <taxon>Bacillota</taxon>
        <taxon>Bacilli</taxon>
        <taxon>Bacillales</taxon>
        <taxon>Bacillaceae</taxon>
        <taxon>Heyndrickxia</taxon>
    </lineage>
</organism>